<organism evidence="1">
    <name type="scientific">marine sediment metagenome</name>
    <dbReference type="NCBI Taxonomy" id="412755"/>
    <lineage>
        <taxon>unclassified sequences</taxon>
        <taxon>metagenomes</taxon>
        <taxon>ecological metagenomes</taxon>
    </lineage>
</organism>
<accession>X0XUJ1</accession>
<reference evidence="1" key="1">
    <citation type="journal article" date="2014" name="Front. Microbiol.">
        <title>High frequency of phylogenetically diverse reductive dehalogenase-homologous genes in deep subseafloor sedimentary metagenomes.</title>
        <authorList>
            <person name="Kawai M."/>
            <person name="Futagami T."/>
            <person name="Toyoda A."/>
            <person name="Takaki Y."/>
            <person name="Nishi S."/>
            <person name="Hori S."/>
            <person name="Arai W."/>
            <person name="Tsubouchi T."/>
            <person name="Morono Y."/>
            <person name="Uchiyama I."/>
            <person name="Ito T."/>
            <person name="Fujiyama A."/>
            <person name="Inagaki F."/>
            <person name="Takami H."/>
        </authorList>
    </citation>
    <scope>NUCLEOTIDE SEQUENCE</scope>
    <source>
        <strain evidence="1">Expedition CK06-06</strain>
    </source>
</reference>
<dbReference type="AlphaFoldDB" id="X0XUJ1"/>
<name>X0XUJ1_9ZZZZ</name>
<dbReference type="Gene3D" id="3.40.630.10">
    <property type="entry name" value="Zn peptidases"/>
    <property type="match status" value="1"/>
</dbReference>
<feature type="non-terminal residue" evidence="1">
    <location>
        <position position="235"/>
    </location>
</feature>
<evidence type="ECO:0000313" key="1">
    <source>
        <dbReference type="EMBL" id="GAG46985.1"/>
    </source>
</evidence>
<dbReference type="InterPro" id="IPR046450">
    <property type="entry name" value="PA_dom_sf"/>
</dbReference>
<gene>
    <name evidence="1" type="ORF">S01H1_76830</name>
</gene>
<comment type="caution">
    <text evidence="1">The sequence shown here is derived from an EMBL/GenBank/DDBJ whole genome shotgun (WGS) entry which is preliminary data.</text>
</comment>
<dbReference type="Gene3D" id="3.50.30.30">
    <property type="match status" value="1"/>
</dbReference>
<dbReference type="EMBL" id="BARS01051604">
    <property type="protein sequence ID" value="GAG46985.1"/>
    <property type="molecule type" value="Genomic_DNA"/>
</dbReference>
<protein>
    <submittedName>
        <fullName evidence="1">Uncharacterized protein</fullName>
    </submittedName>
</protein>
<feature type="non-terminal residue" evidence="1">
    <location>
        <position position="1"/>
    </location>
</feature>
<sequence>RLCGNYCATCMREYGLDAVELMEIPADGETKFGDWTMPLAWDVEEAHLELLEPRAAARLLASYREEPASLAMWSAPTPPEGLEAEVVLIEGGSEEGDYGGVDVKGKLVFTSLHANKVRGPAVRHGAVGVISDYPGREQDELAESVCWVNAWVDYHGWGFLKGDTRAFGFSLTREKGEYLRRLLAAGRRVRVRALVRSWLYQGSFPLATAVIPGEGEREVLVYAHSYEYGAEDNAA</sequence>
<proteinExistence type="predicted"/>
<dbReference type="SUPFAM" id="SSF52025">
    <property type="entry name" value="PA domain"/>
    <property type="match status" value="1"/>
</dbReference>